<keyword evidence="2" id="KW-0732">Signal</keyword>
<dbReference type="Gene3D" id="3.40.50.2300">
    <property type="match status" value="2"/>
</dbReference>
<sequence length="410" mass="41944">MALHGPFRGRLLGPLGAVALLSLTTACGGGSLGGDSGGGGEGGGGEGGGTIRVGLVIPQAGVYTPLGEDMQQGWDLWLEQNDGRMGDYEVETVVADEGEGPDTGVPAIQRLLQEEQVDVVVGIVNSATALGAAEQFTEAQKVLIVANAGAGAITGDAASPYVWRTSFTNAQVASAMGQHLAEEGVGPVYVMAPDYAAGQEVVAGFTEAFEAGGGTVAGQALTPFGTTQDYQPFLSGIRESGAAATFVFYSGAEAVSFVQQYDAFGLKDTVPLYGSGFLTEGSVLDAQGQSAVGVQTTLHYSTEIDNEANTAFVEAYQAAYDELPTVFGMTTYDTANVLADALAEAEGLSGDQLSAALDGLGEIEDSPRGPWSFTGQSPEQSIYLREVTDEGGTLINSVVTDLGSFAQPGS</sequence>
<proteinExistence type="inferred from homology"/>
<dbReference type="InterPro" id="IPR028081">
    <property type="entry name" value="Leu-bd"/>
</dbReference>
<gene>
    <name evidence="4" type="ORF">SAMN05660464_0839</name>
</gene>
<dbReference type="PANTHER" id="PTHR30483">
    <property type="entry name" value="LEUCINE-SPECIFIC-BINDING PROTEIN"/>
    <property type="match status" value="1"/>
</dbReference>
<dbReference type="PANTHER" id="PTHR30483:SF6">
    <property type="entry name" value="PERIPLASMIC BINDING PROTEIN OF ABC TRANSPORTER FOR NATURAL AMINO ACIDS"/>
    <property type="match status" value="1"/>
</dbReference>
<name>A0A1I5JLD6_9ACTN</name>
<dbReference type="EMBL" id="FOWQ01000001">
    <property type="protein sequence ID" value="SFO73509.1"/>
    <property type="molecule type" value="Genomic_DNA"/>
</dbReference>
<accession>A0A1I5JLD6</accession>
<comment type="similarity">
    <text evidence="1">Belongs to the leucine-binding protein family.</text>
</comment>
<dbReference type="Proteomes" id="UP000198857">
    <property type="component" value="Unassembled WGS sequence"/>
</dbReference>
<evidence type="ECO:0000256" key="1">
    <source>
        <dbReference type="ARBA" id="ARBA00010062"/>
    </source>
</evidence>
<feature type="domain" description="Leucine-binding protein" evidence="3">
    <location>
        <begin position="50"/>
        <end position="390"/>
    </location>
</feature>
<dbReference type="RefSeq" id="WP_091107048.1">
    <property type="nucleotide sequence ID" value="NZ_FOWQ01000001.1"/>
</dbReference>
<evidence type="ECO:0000259" key="3">
    <source>
        <dbReference type="Pfam" id="PF13458"/>
    </source>
</evidence>
<dbReference type="Pfam" id="PF13458">
    <property type="entry name" value="Peripla_BP_6"/>
    <property type="match status" value="1"/>
</dbReference>
<dbReference type="CDD" id="cd20014">
    <property type="entry name" value="PBP1_RPA0668_benzoate-like"/>
    <property type="match status" value="1"/>
</dbReference>
<evidence type="ECO:0000313" key="5">
    <source>
        <dbReference type="Proteomes" id="UP000198857"/>
    </source>
</evidence>
<reference evidence="5" key="1">
    <citation type="submission" date="2016-10" db="EMBL/GenBank/DDBJ databases">
        <authorList>
            <person name="Varghese N."/>
            <person name="Submissions S."/>
        </authorList>
    </citation>
    <scope>NUCLEOTIDE SEQUENCE [LARGE SCALE GENOMIC DNA]</scope>
    <source>
        <strain evidence="5">DSM 44208</strain>
    </source>
</reference>
<protein>
    <submittedName>
        <fullName evidence="4">Branched-chain amino acid transport system substrate-binding protein</fullName>
    </submittedName>
</protein>
<dbReference type="InterPro" id="IPR051010">
    <property type="entry name" value="BCAA_transport"/>
</dbReference>
<dbReference type="AlphaFoldDB" id="A0A1I5JLD6"/>
<organism evidence="4 5">
    <name type="scientific">Geodermatophilus dictyosporus</name>
    <dbReference type="NCBI Taxonomy" id="1523247"/>
    <lineage>
        <taxon>Bacteria</taxon>
        <taxon>Bacillati</taxon>
        <taxon>Actinomycetota</taxon>
        <taxon>Actinomycetes</taxon>
        <taxon>Geodermatophilales</taxon>
        <taxon>Geodermatophilaceae</taxon>
        <taxon>Geodermatophilus</taxon>
    </lineage>
</organism>
<dbReference type="OrthoDB" id="3759485at2"/>
<dbReference type="STRING" id="1523247.SAMN05660464_0839"/>
<evidence type="ECO:0000313" key="4">
    <source>
        <dbReference type="EMBL" id="SFO73509.1"/>
    </source>
</evidence>
<evidence type="ECO:0000256" key="2">
    <source>
        <dbReference type="ARBA" id="ARBA00022729"/>
    </source>
</evidence>
<keyword evidence="5" id="KW-1185">Reference proteome</keyword>
<dbReference type="SUPFAM" id="SSF53822">
    <property type="entry name" value="Periplasmic binding protein-like I"/>
    <property type="match status" value="1"/>
</dbReference>
<dbReference type="InterPro" id="IPR028082">
    <property type="entry name" value="Peripla_BP_I"/>
</dbReference>